<dbReference type="Proteomes" id="UP001140502">
    <property type="component" value="Unassembled WGS sequence"/>
</dbReference>
<comment type="caution">
    <text evidence="2">The sequence shown here is derived from an EMBL/GenBank/DDBJ whole genome shotgun (WGS) entry which is preliminary data.</text>
</comment>
<proteinExistence type="predicted"/>
<keyword evidence="3" id="KW-1185">Reference proteome</keyword>
<protein>
    <submittedName>
        <fullName evidence="2">Uncharacterized protein</fullName>
    </submittedName>
</protein>
<dbReference type="AlphaFoldDB" id="A0A9W8TCY0"/>
<name>A0A9W8TCY0_9HYPO</name>
<gene>
    <name evidence="2" type="ORF">N0V84_011767</name>
</gene>
<evidence type="ECO:0000256" key="1">
    <source>
        <dbReference type="SAM" id="MobiDB-lite"/>
    </source>
</evidence>
<reference evidence="2" key="1">
    <citation type="submission" date="2022-10" db="EMBL/GenBank/DDBJ databases">
        <title>Tapping the CABI collections for fungal endophytes: first genome assemblies for Collariella, Neodidymelliopsis, Ascochyta clinopodiicola, Didymella pomorum, Didymosphaeria variabile, Neocosmospora piperis and Neocucurbitaria cava.</title>
        <authorList>
            <person name="Hill R."/>
        </authorList>
    </citation>
    <scope>NUCLEOTIDE SEQUENCE</scope>
    <source>
        <strain evidence="2">IMI 366586</strain>
    </source>
</reference>
<feature type="compositionally biased region" description="Basic and acidic residues" evidence="1">
    <location>
        <begin position="45"/>
        <end position="56"/>
    </location>
</feature>
<organism evidence="2 3">
    <name type="scientific">Fusarium piperis</name>
    <dbReference type="NCBI Taxonomy" id="1435070"/>
    <lineage>
        <taxon>Eukaryota</taxon>
        <taxon>Fungi</taxon>
        <taxon>Dikarya</taxon>
        <taxon>Ascomycota</taxon>
        <taxon>Pezizomycotina</taxon>
        <taxon>Sordariomycetes</taxon>
        <taxon>Hypocreomycetidae</taxon>
        <taxon>Hypocreales</taxon>
        <taxon>Nectriaceae</taxon>
        <taxon>Fusarium</taxon>
        <taxon>Fusarium solani species complex</taxon>
    </lineage>
</organism>
<sequence length="170" mass="18656">MPPALRPRSTASTPGSHIAPDYSGAPSEHPAHIDYTAPGASVAPDGKEARDSDDLVRVPHPSSGFRVIRFTVGLVNQGAESPLDSQPIELCFHSDFEASALRPLSLHFNDTYLISYERPPPLTAPPPPGVIIDLGRVDALPDDPEFLVLVEEQIHREIEESIRRRQQQEQ</sequence>
<dbReference type="EMBL" id="JAPEUR010000473">
    <property type="protein sequence ID" value="KAJ4308984.1"/>
    <property type="molecule type" value="Genomic_DNA"/>
</dbReference>
<feature type="region of interest" description="Disordered" evidence="1">
    <location>
        <begin position="1"/>
        <end position="56"/>
    </location>
</feature>
<accession>A0A9W8TCY0</accession>
<evidence type="ECO:0000313" key="2">
    <source>
        <dbReference type="EMBL" id="KAJ4308984.1"/>
    </source>
</evidence>
<evidence type="ECO:0000313" key="3">
    <source>
        <dbReference type="Proteomes" id="UP001140502"/>
    </source>
</evidence>
<dbReference type="OrthoDB" id="4843603at2759"/>